<gene>
    <name evidence="2" type="ORF">FAK_20320</name>
</gene>
<evidence type="ECO:0000313" key="2">
    <source>
        <dbReference type="EMBL" id="BEQ14966.1"/>
    </source>
</evidence>
<dbReference type="AlphaFoldDB" id="A0AAU9ELZ9"/>
<feature type="transmembrane region" description="Helical" evidence="1">
    <location>
        <begin position="41"/>
        <end position="64"/>
    </location>
</feature>
<evidence type="ECO:0000313" key="3">
    <source>
        <dbReference type="Proteomes" id="UP001366166"/>
    </source>
</evidence>
<evidence type="ECO:0000256" key="1">
    <source>
        <dbReference type="SAM" id="Phobius"/>
    </source>
</evidence>
<keyword evidence="1" id="KW-0812">Transmembrane</keyword>
<dbReference type="RefSeq" id="WP_338606637.1">
    <property type="nucleotide sequence ID" value="NZ_AP028679.1"/>
</dbReference>
<dbReference type="Proteomes" id="UP001366166">
    <property type="component" value="Chromosome"/>
</dbReference>
<accession>A0AAU9ELZ9</accession>
<keyword evidence="3" id="KW-1185">Reference proteome</keyword>
<proteinExistence type="predicted"/>
<keyword evidence="1" id="KW-1133">Transmembrane helix</keyword>
<organism evidence="2 3">
    <name type="scientific">Desulfoferula mesophila</name>
    <dbReference type="NCBI Taxonomy" id="3058419"/>
    <lineage>
        <taxon>Bacteria</taxon>
        <taxon>Pseudomonadati</taxon>
        <taxon>Thermodesulfobacteriota</taxon>
        <taxon>Desulfarculia</taxon>
        <taxon>Desulfarculales</taxon>
        <taxon>Desulfarculaceae</taxon>
        <taxon>Desulfoferula</taxon>
    </lineage>
</organism>
<sequence>MAYIFGYPETKPLRKDLISLAVLMAGPLVAAISIYDAVNGRLWGILSSAVVGAGLAGIMILSYVKLYPRSLQRVFKPQLFDRNIRQDRSVIDGLSHLEGGWFVFNDIVLELFNVEHLLIGKGGVFVLAKVRHPGRLNPRDGFLFAGDEPLEVLTTKTWRSCHLISILLRKWFKVEHLPQPILVAEREQIGDCREFDGIRIMDLGEAIRRVAKSPEALEGDTAMALAKFVKERYAPSK</sequence>
<evidence type="ECO:0008006" key="4">
    <source>
        <dbReference type="Google" id="ProtNLM"/>
    </source>
</evidence>
<keyword evidence="1" id="KW-0472">Membrane</keyword>
<name>A0AAU9ELZ9_9BACT</name>
<dbReference type="EMBL" id="AP028679">
    <property type="protein sequence ID" value="BEQ14966.1"/>
    <property type="molecule type" value="Genomic_DNA"/>
</dbReference>
<reference evidence="3" key="1">
    <citation type="journal article" date="2023" name="Arch. Microbiol.">
        <title>Desulfoferula mesophilus gen. nov. sp. nov., a mesophilic sulfate-reducing bacterium isolated from a brackish lake sediment.</title>
        <authorList>
            <person name="Watanabe T."/>
            <person name="Yabe T."/>
            <person name="Tsuji J.M."/>
            <person name="Fukui M."/>
        </authorList>
    </citation>
    <scope>NUCLEOTIDE SEQUENCE [LARGE SCALE GENOMIC DNA]</scope>
    <source>
        <strain evidence="3">12FAK</strain>
    </source>
</reference>
<feature type="transmembrane region" description="Helical" evidence="1">
    <location>
        <begin position="17"/>
        <end position="35"/>
    </location>
</feature>
<dbReference type="KEGG" id="dmp:FAK_20320"/>
<protein>
    <recommendedName>
        <fullName evidence="4">NERD domain-containing protein</fullName>
    </recommendedName>
</protein>